<evidence type="ECO:0000256" key="4">
    <source>
        <dbReference type="ARBA" id="ARBA00022833"/>
    </source>
</evidence>
<proteinExistence type="predicted"/>
<evidence type="ECO:0000256" key="3">
    <source>
        <dbReference type="ARBA" id="ARBA00022801"/>
    </source>
</evidence>
<dbReference type="VEuPathDB" id="FungiDB:AO090701000876"/>
<organism evidence="8 9">
    <name type="scientific">Aspergillus oryzae</name>
    <name type="common">Yellow koji mold</name>
    <dbReference type="NCBI Taxonomy" id="5062"/>
    <lineage>
        <taxon>Eukaryota</taxon>
        <taxon>Fungi</taxon>
        <taxon>Dikarya</taxon>
        <taxon>Ascomycota</taxon>
        <taxon>Pezizomycotina</taxon>
        <taxon>Eurotiomycetes</taxon>
        <taxon>Eurotiomycetidae</taxon>
        <taxon>Eurotiales</taxon>
        <taxon>Aspergillaceae</taxon>
        <taxon>Aspergillus</taxon>
        <taxon>Aspergillus subgen. Circumdati</taxon>
    </lineage>
</organism>
<keyword evidence="1" id="KW-0645">Protease</keyword>
<dbReference type="SMART" id="SM00855">
    <property type="entry name" value="PGAM"/>
    <property type="match status" value="1"/>
</dbReference>
<dbReference type="GO" id="GO:0006508">
    <property type="term" value="P:proteolysis"/>
    <property type="evidence" value="ECO:0007669"/>
    <property type="project" value="UniProtKB-KW"/>
</dbReference>
<dbReference type="OrthoDB" id="5334969at2759"/>
<sequence>MPRMQGRIHLVRHAEGLHNLRNDPKIPNAPLSERGFDFAEELGHRFIGEYSNCVGAIISSPLRRTIQTSLTAFRRILDSTQYAKNSGSGVNNGVTLALDANLQEITDLPCNTGSPVDDLTIEFPGLKSEIQKLHKDWHIKAGPRSPLPQPLTQRRDEILDRLQKIQADLQNKKMSDDIIVVTHQGVIALLAPTANIPVGQWQTFHLSFQFKTQFIIMSFDRDPNVEVVRKYDGAVQSLDHAQQPWSPEAGLQGPSDPISAAHQYLLKVADDYEIPQGVLGETPTRLSEPASPTDAPFGLILAQERPRFRSTAVVYQQTLGGLPVWDAKLSVTVNEENQIVNSSSSIDTEASKPETPPDDAKYMQNDVTAEDLGQLLRLPVSRGGIYFKQEQEQKQQRLLVYRYRKDDRQEIAGDSAPTLVLPEVPETIREGHYYVVREVLFSLPISGYGDLNWRALIEVKTGSIVYLQALTAGVTGWVFARDPATKLGHKAPTTSGSIADLNLLRDKVFLPETVVTTPQALTGRYAEIKDTELPTSLPPTTSTGEFNDSVETDNFAAANAYYHITKLFRLLAELGFPTKTFFDNTKFPVSVDHRGFNNKVNAQAPGNATGTGSGGFIFGRADPNPNSHIGIAADFRVAAHEFGHALLWDAIHWPGFGFAHSPGDSLAAIYCDPGSDAQDRSDTFPWNVLVRRRHDREVKDGWAWDGPQYRGDGWGPMYLREQILSTTLFRLYRAIGGDAIGDFHKQNWASRYTLYLIIGGIATIATTASMPYQYVSAMISADRDTVLGYPGGAVRKIIRWSFEKQGLYHPLNTPSPGVMTRGPPPAVDAYIDDGRDGEYDYAPMSGYPPGIWNRQAPDGGLVNQAPVVGVTNYCYVAVKNRGTENAQNVQVTVYESPIPEPTVWPAHFQTPGTVVPISGPISGNRQQTAIAGPFPWTPRADASFDRYSLLAAVRADGDLSNIDASSGLACASGPTDIDNLIPFDNNLAMRHFDR</sequence>
<dbReference type="GO" id="GO:0008237">
    <property type="term" value="F:metallopeptidase activity"/>
    <property type="evidence" value="ECO:0007669"/>
    <property type="project" value="UniProtKB-KW"/>
</dbReference>
<dbReference type="GO" id="GO:0046872">
    <property type="term" value="F:metal ion binding"/>
    <property type="evidence" value="ECO:0007669"/>
    <property type="project" value="UniProtKB-KW"/>
</dbReference>
<dbReference type="GO" id="GO:0016791">
    <property type="term" value="F:phosphatase activity"/>
    <property type="evidence" value="ECO:0007669"/>
    <property type="project" value="TreeGrafter"/>
</dbReference>
<evidence type="ECO:0000313" key="9">
    <source>
        <dbReference type="Proteomes" id="UP000190312"/>
    </source>
</evidence>
<accession>A0A1S9DBN2</accession>
<feature type="domain" description="FTP" evidence="7">
    <location>
        <begin position="311"/>
        <end position="341"/>
    </location>
</feature>
<keyword evidence="4" id="KW-0862">Zinc</keyword>
<dbReference type="InterPro" id="IPR013078">
    <property type="entry name" value="His_Pase_superF_clade-1"/>
</dbReference>
<evidence type="ECO:0000256" key="2">
    <source>
        <dbReference type="ARBA" id="ARBA00022723"/>
    </source>
</evidence>
<dbReference type="PANTHER" id="PTHR48100">
    <property type="entry name" value="BROAD-SPECIFICITY PHOSPHATASE YOR283W-RELATED"/>
    <property type="match status" value="1"/>
</dbReference>
<dbReference type="GO" id="GO:0005737">
    <property type="term" value="C:cytoplasm"/>
    <property type="evidence" value="ECO:0007669"/>
    <property type="project" value="TreeGrafter"/>
</dbReference>
<feature type="region of interest" description="Disordered" evidence="6">
    <location>
        <begin position="340"/>
        <end position="361"/>
    </location>
</feature>
<gene>
    <name evidence="8" type="ORF">OAory_01021540</name>
</gene>
<protein>
    <submittedName>
        <fullName evidence="8">Phosphoglycerate mutase</fullName>
    </submittedName>
</protein>
<dbReference type="VEuPathDB" id="FungiDB:AO090701000875"/>
<dbReference type="InterPro" id="IPR029033">
    <property type="entry name" value="His_PPase_superfam"/>
</dbReference>
<dbReference type="Gene3D" id="3.40.50.1240">
    <property type="entry name" value="Phosphoglycerate mutase-like"/>
    <property type="match status" value="1"/>
</dbReference>
<dbReference type="Pfam" id="PF00300">
    <property type="entry name" value="His_Phos_1"/>
    <property type="match status" value="2"/>
</dbReference>
<dbReference type="InterPro" id="IPR050275">
    <property type="entry name" value="PGM_Phosphatase"/>
</dbReference>
<evidence type="ECO:0000256" key="1">
    <source>
        <dbReference type="ARBA" id="ARBA00022670"/>
    </source>
</evidence>
<dbReference type="SUPFAM" id="SSF53254">
    <property type="entry name" value="Phosphoglycerate mutase-like"/>
    <property type="match status" value="1"/>
</dbReference>
<evidence type="ECO:0000256" key="5">
    <source>
        <dbReference type="ARBA" id="ARBA00023049"/>
    </source>
</evidence>
<dbReference type="EMBL" id="MKZY01000008">
    <property type="protein sequence ID" value="OOO06493.1"/>
    <property type="molecule type" value="Genomic_DNA"/>
</dbReference>
<comment type="caution">
    <text evidence="8">The sequence shown here is derived from an EMBL/GenBank/DDBJ whole genome shotgun (WGS) entry which is preliminary data.</text>
</comment>
<dbReference type="CDD" id="cd07067">
    <property type="entry name" value="HP_PGM_like"/>
    <property type="match status" value="1"/>
</dbReference>
<keyword evidence="5" id="KW-0482">Metalloprotease</keyword>
<keyword evidence="3" id="KW-0378">Hydrolase</keyword>
<dbReference type="SUPFAM" id="SSF55486">
    <property type="entry name" value="Metalloproteases ('zincins'), catalytic domain"/>
    <property type="match status" value="1"/>
</dbReference>
<reference evidence="8 9" key="1">
    <citation type="submission" date="2016-10" db="EMBL/GenBank/DDBJ databases">
        <title>Genome sequencing of Aspergillus oryzae BCC7051.</title>
        <authorList>
            <person name="Thammarongtham C."/>
            <person name="Vorapreeda T."/>
            <person name="Nookaew I."/>
            <person name="Srisuk T."/>
            <person name="Land M."/>
            <person name="Jeennor S."/>
            <person name="Laoteng K."/>
        </authorList>
    </citation>
    <scope>NUCLEOTIDE SEQUENCE [LARGE SCALE GENOMIC DNA]</scope>
    <source>
        <strain evidence="8 9">BCC7051</strain>
    </source>
</reference>
<dbReference type="AlphaFoldDB" id="A0A1S9DBN2"/>
<evidence type="ECO:0000313" key="8">
    <source>
        <dbReference type="EMBL" id="OOO06493.1"/>
    </source>
</evidence>
<name>A0A1S9DBN2_ASPOZ</name>
<dbReference type="Pfam" id="PF07504">
    <property type="entry name" value="FTP"/>
    <property type="match status" value="1"/>
</dbReference>
<keyword evidence="2" id="KW-0479">Metal-binding</keyword>
<evidence type="ECO:0000256" key="6">
    <source>
        <dbReference type="SAM" id="MobiDB-lite"/>
    </source>
</evidence>
<dbReference type="PANTHER" id="PTHR48100:SF54">
    <property type="entry name" value="PHOSPHATASE SPAC5H10.03-RELATED"/>
    <property type="match status" value="1"/>
</dbReference>
<dbReference type="Proteomes" id="UP000190312">
    <property type="component" value="Unassembled WGS sequence"/>
</dbReference>
<evidence type="ECO:0000259" key="7">
    <source>
        <dbReference type="Pfam" id="PF07504"/>
    </source>
</evidence>
<dbReference type="InterPro" id="IPR011096">
    <property type="entry name" value="FTP_domain"/>
</dbReference>